<dbReference type="GO" id="GO:0006282">
    <property type="term" value="P:regulation of DNA repair"/>
    <property type="evidence" value="ECO:0007669"/>
    <property type="project" value="InterPro"/>
</dbReference>
<evidence type="ECO:0000256" key="3">
    <source>
        <dbReference type="ARBA" id="ARBA00022801"/>
    </source>
</evidence>
<dbReference type="Pfam" id="PF20811">
    <property type="entry name" value="PARG_cat_N"/>
    <property type="match status" value="1"/>
</dbReference>
<protein>
    <recommendedName>
        <fullName evidence="2">poly(ADP-ribose) glycohydrolase</fullName>
        <ecNumber evidence="2">3.2.1.143</ecNumber>
    </recommendedName>
</protein>
<dbReference type="InterPro" id="IPR007724">
    <property type="entry name" value="Poly_GlycHdrlase"/>
</dbReference>
<feature type="compositionally biased region" description="Polar residues" evidence="6">
    <location>
        <begin position="691"/>
        <end position="713"/>
    </location>
</feature>
<evidence type="ECO:0000256" key="6">
    <source>
        <dbReference type="SAM" id="MobiDB-lite"/>
    </source>
</evidence>
<feature type="active site" evidence="4">
    <location>
        <position position="388"/>
    </location>
</feature>
<evidence type="ECO:0000313" key="10">
    <source>
        <dbReference type="RefSeq" id="XP_024938093.1"/>
    </source>
</evidence>
<keyword evidence="9" id="KW-1185">Reference proteome</keyword>
<organism evidence="9 10">
    <name type="scientific">Cephus cinctus</name>
    <name type="common">Wheat stem sawfly</name>
    <dbReference type="NCBI Taxonomy" id="211228"/>
    <lineage>
        <taxon>Eukaryota</taxon>
        <taxon>Metazoa</taxon>
        <taxon>Ecdysozoa</taxon>
        <taxon>Arthropoda</taxon>
        <taxon>Hexapoda</taxon>
        <taxon>Insecta</taxon>
        <taxon>Pterygota</taxon>
        <taxon>Neoptera</taxon>
        <taxon>Endopterygota</taxon>
        <taxon>Hymenoptera</taxon>
        <taxon>Cephoidea</taxon>
        <taxon>Cephidae</taxon>
        <taxon>Cephus</taxon>
    </lineage>
</organism>
<dbReference type="GO" id="GO:0005975">
    <property type="term" value="P:carbohydrate metabolic process"/>
    <property type="evidence" value="ECO:0007669"/>
    <property type="project" value="InterPro"/>
</dbReference>
<feature type="active site" evidence="4">
    <location>
        <position position="406"/>
    </location>
</feature>
<dbReference type="Pfam" id="PF05028">
    <property type="entry name" value="PARG_cat_C"/>
    <property type="match status" value="1"/>
</dbReference>
<evidence type="ECO:0000256" key="2">
    <source>
        <dbReference type="ARBA" id="ARBA00012255"/>
    </source>
</evidence>
<dbReference type="RefSeq" id="XP_024938093.1">
    <property type="nucleotide sequence ID" value="XM_025082325.1"/>
</dbReference>
<evidence type="ECO:0000259" key="8">
    <source>
        <dbReference type="Pfam" id="PF20811"/>
    </source>
</evidence>
<feature type="region of interest" description="Disordered" evidence="6">
    <location>
        <begin position="688"/>
        <end position="713"/>
    </location>
</feature>
<evidence type="ECO:0000256" key="1">
    <source>
        <dbReference type="ARBA" id="ARBA00009545"/>
    </source>
</evidence>
<feature type="region of interest" description="Disordered" evidence="6">
    <location>
        <begin position="768"/>
        <end position="809"/>
    </location>
</feature>
<feature type="domain" description="PARG catalytic Macro" evidence="7">
    <location>
        <begin position="357"/>
        <end position="559"/>
    </location>
</feature>
<evidence type="ECO:0000313" key="9">
    <source>
        <dbReference type="Proteomes" id="UP000694920"/>
    </source>
</evidence>
<keyword evidence="3" id="KW-0378">Hydrolase</keyword>
<dbReference type="GO" id="GO:0005634">
    <property type="term" value="C:nucleus"/>
    <property type="evidence" value="ECO:0007669"/>
    <property type="project" value="TreeGrafter"/>
</dbReference>
<dbReference type="PANTHER" id="PTHR12837">
    <property type="entry name" value="POLY ADP-RIBOSE GLYCOHYDROLASE"/>
    <property type="match status" value="1"/>
</dbReference>
<gene>
    <name evidence="10" type="primary">LOC107265134</name>
</gene>
<dbReference type="GO" id="GO:0009225">
    <property type="term" value="P:nucleotide-sugar metabolic process"/>
    <property type="evidence" value="ECO:0007669"/>
    <property type="project" value="TreeGrafter"/>
</dbReference>
<evidence type="ECO:0000256" key="4">
    <source>
        <dbReference type="PIRSR" id="PIRSR607724-1"/>
    </source>
</evidence>
<reference evidence="10" key="1">
    <citation type="submission" date="2025-08" db="UniProtKB">
        <authorList>
            <consortium name="RefSeq"/>
        </authorList>
    </citation>
    <scope>IDENTIFICATION</scope>
</reference>
<dbReference type="InterPro" id="IPR046372">
    <property type="entry name" value="PARG_cat_C"/>
</dbReference>
<comment type="similarity">
    <text evidence="1">Belongs to the poly(ADP-ribose) glycohydrolase family.</text>
</comment>
<dbReference type="GO" id="GO:1990966">
    <property type="term" value="P:ATP generation from poly-ADP-D-ribose"/>
    <property type="evidence" value="ECO:0007669"/>
    <property type="project" value="TreeGrafter"/>
</dbReference>
<dbReference type="EC" id="3.2.1.143" evidence="2"/>
<dbReference type="AlphaFoldDB" id="A0AAJ7RC02"/>
<feature type="binding site" evidence="5">
    <location>
        <position position="446"/>
    </location>
    <ligand>
        <name>substrate</name>
    </ligand>
</feature>
<evidence type="ECO:0000259" key="7">
    <source>
        <dbReference type="Pfam" id="PF05028"/>
    </source>
</evidence>
<dbReference type="GeneID" id="107265134"/>
<dbReference type="Proteomes" id="UP000694920">
    <property type="component" value="Unplaced"/>
</dbReference>
<feature type="binding site" evidence="5">
    <location>
        <position position="405"/>
    </location>
    <ligand>
        <name>substrate</name>
    </ligand>
</feature>
<feature type="binding site" evidence="5">
    <location>
        <position position="391"/>
    </location>
    <ligand>
        <name>substrate</name>
    </ligand>
</feature>
<feature type="active site" evidence="4">
    <location>
        <position position="407"/>
    </location>
</feature>
<dbReference type="GO" id="GO:0005737">
    <property type="term" value="C:cytoplasm"/>
    <property type="evidence" value="ECO:0007669"/>
    <property type="project" value="TreeGrafter"/>
</dbReference>
<name>A0AAJ7RC02_CEPCN</name>
<proteinExistence type="inferred from homology"/>
<dbReference type="InterPro" id="IPR048362">
    <property type="entry name" value="PARG_helical"/>
</dbReference>
<feature type="compositionally biased region" description="Polar residues" evidence="6">
    <location>
        <begin position="768"/>
        <end position="778"/>
    </location>
</feature>
<feature type="domain" description="PARG helical" evidence="8">
    <location>
        <begin position="222"/>
        <end position="348"/>
    </location>
</feature>
<dbReference type="GO" id="GO:0004649">
    <property type="term" value="F:poly(ADP-ribose) glycohydrolase activity"/>
    <property type="evidence" value="ECO:0007669"/>
    <property type="project" value="UniProtKB-EC"/>
</dbReference>
<dbReference type="PANTHER" id="PTHR12837:SF15">
    <property type="entry name" value="POLY(ADP-RIBOSE) GLYCOHYDROLASE"/>
    <property type="match status" value="1"/>
</dbReference>
<accession>A0AAJ7RC02</accession>
<sequence length="809" mass="92154">MNGIYFLANHILGLKQDKHSDWLIQVHFSSSSLLKENYTIKMSEISLDDEVLSPDMFSDSENQMTSSFNTIELDEPLVISEEPEVTDTVHEWKGVSMDHIYKGLGPFGCHQHPPISPSAEHTVLFELPLNNRGTPKPYPKQQKDKWCQGYVRMPHSMHSLYPVNHENGSNGFRQRWEVIQEALLKSFVSTYQLEAAILSYNHKYAHRWDFSALHQFFSEVVDEESANHFFTGLLPKIVQLALQLPVLVTGAIPLLKRHTNASISLSQLQVSSLLANAFLCTFPRRNSTNPQSEYAMYPNINFNRLFGSYREDRYDRSEAVLEKLKCIFHYFRRITSQVAPEGTITIQRRYIPKEECPRWEQQCHKLPPLHITSKGTIESEGTGLLQVDFANKYVGGGVLRWGCVQEEIRFVICPELMVSMLVTEALDDTEALIISGIERYSKYEGYSDDFKWTGNFVDETPRDSSGRRRTSVVAIDALSFEQACTQFNTRNIIRELNKAYVGFSSSEMHTDNLAAIATGNWGCGAFRGNPQLKVLVQLMAAAVAGRSMVYFTFGDTNLRDKVADLYWHLVEHDIDVARLFYLLSQYRETASKNYSDFYQFLYKRSKMKPITNFLIKTETESTKIDGMSQESEKSTVLLTGYTSKAKQKEEEDELMIANWLEDLDQNNVEITYSVEKKEEEIVKCVDPSNVAGKNSNENNSISSATNKDNAKSISSTNSVINDSIMKEDLSNNSLLWPSDSQSMKMQHSRPSALEILGTKQVDTVNNEVSKAQKETSPCTKLKKTIDKDNSKKNLKTSQRKISDFFPPIK</sequence>
<evidence type="ECO:0000256" key="5">
    <source>
        <dbReference type="PIRSR" id="PIRSR607724-2"/>
    </source>
</evidence>